<dbReference type="PIRSF" id="PIRSF033563">
    <property type="entry name" value="UCP033563"/>
    <property type="match status" value="1"/>
</dbReference>
<reference evidence="2" key="1">
    <citation type="submission" date="2018-12" db="EMBL/GenBank/DDBJ databases">
        <title>Complete genome sequencing of Jeotgalibaca sp. H21T32.</title>
        <authorList>
            <person name="Bae J.-W."/>
            <person name="Lee S.-Y."/>
        </authorList>
    </citation>
    <scope>NUCLEOTIDE SEQUENCE [LARGE SCALE GENOMIC DNA]</scope>
    <source>
        <strain evidence="2">H21T32</strain>
    </source>
</reference>
<dbReference type="KEGG" id="jeh:EJN90_00320"/>
<evidence type="ECO:0000313" key="2">
    <source>
        <dbReference type="Proteomes" id="UP000273326"/>
    </source>
</evidence>
<evidence type="ECO:0000313" key="1">
    <source>
        <dbReference type="EMBL" id="AZP03232.1"/>
    </source>
</evidence>
<gene>
    <name evidence="1" type="ORF">EJN90_00320</name>
</gene>
<dbReference type="PANTHER" id="PTHR36454:SF1">
    <property type="entry name" value="DUF1015 DOMAIN-CONTAINING PROTEIN"/>
    <property type="match status" value="1"/>
</dbReference>
<accession>A0A3S9H7A1</accession>
<dbReference type="RefSeq" id="WP_126108334.1">
    <property type="nucleotide sequence ID" value="NZ_CP034465.1"/>
</dbReference>
<protein>
    <submittedName>
        <fullName evidence="1">DUF1015 domain-containing protein</fullName>
    </submittedName>
</protein>
<dbReference type="Pfam" id="PF06245">
    <property type="entry name" value="DUF1015"/>
    <property type="match status" value="1"/>
</dbReference>
<dbReference type="InterPro" id="IPR008323">
    <property type="entry name" value="UCP033563"/>
</dbReference>
<dbReference type="OrthoDB" id="9781616at2"/>
<dbReference type="EMBL" id="CP034465">
    <property type="protein sequence ID" value="AZP03232.1"/>
    <property type="molecule type" value="Genomic_DNA"/>
</dbReference>
<proteinExistence type="predicted"/>
<keyword evidence="2" id="KW-1185">Reference proteome</keyword>
<name>A0A3S9H7A1_9LACT</name>
<dbReference type="AlphaFoldDB" id="A0A3S9H7A1"/>
<dbReference type="Proteomes" id="UP000273326">
    <property type="component" value="Chromosome"/>
</dbReference>
<sequence>MVQIKPFRAIRPNSYDVDRVASLPYDVVNVPEAKELASKNPKSFLRIDRAEVDLSDDVPVDDDQVYEKAKENYHNFLNKGWLVKEEEPAYYLYRLTRNGRAQYGIVMAISVDDYLTKKIKVHEKTRPDKEVDRIRHNDALDANTSPIFLTFRDHEELSRSLLEYKDKKMGIYCFESFYNVEHYIWRIDDHELVEKITNTFANDIENLYIADGHHRMEAAAKITKQRREEFPDEPADSELNYFLGIAFPTSQLEILPYNRLVKGKLTADNWKQIEEYFTIGALKEEIYQPTTQGTFGMYVDNQWYKLTIKEEKLPKNYVDTLDASLLQNYFFEPIFGITDPKTDQRLDFIGGIHGTESLMNMANDREDTIAFSLYPTSMEQLLSVSDLGEQMPPKSTWFEPKLLSGLFMHDLETEKHKK</sequence>
<dbReference type="PANTHER" id="PTHR36454">
    <property type="entry name" value="LMO2823 PROTEIN"/>
    <property type="match status" value="1"/>
</dbReference>
<organism evidence="1 2">
    <name type="scientific">Jeotgalibaca ciconiae</name>
    <dbReference type="NCBI Taxonomy" id="2496265"/>
    <lineage>
        <taxon>Bacteria</taxon>
        <taxon>Bacillati</taxon>
        <taxon>Bacillota</taxon>
        <taxon>Bacilli</taxon>
        <taxon>Lactobacillales</taxon>
        <taxon>Carnobacteriaceae</taxon>
        <taxon>Jeotgalibaca</taxon>
    </lineage>
</organism>